<dbReference type="Proteomes" id="UP001345827">
    <property type="component" value="Unassembled WGS sequence"/>
</dbReference>
<evidence type="ECO:0000313" key="7">
    <source>
        <dbReference type="EMBL" id="KAK5536735.1"/>
    </source>
</evidence>
<evidence type="ECO:0000256" key="1">
    <source>
        <dbReference type="ARBA" id="ARBA00022723"/>
    </source>
</evidence>
<feature type="domain" description="SET" evidence="5">
    <location>
        <begin position="35"/>
        <end position="300"/>
    </location>
</feature>
<dbReference type="InterPro" id="IPR002893">
    <property type="entry name" value="Znf_MYND"/>
</dbReference>
<feature type="domain" description="MYND-type" evidence="6">
    <location>
        <begin position="81"/>
        <end position="133"/>
    </location>
</feature>
<keyword evidence="8" id="KW-1185">Reference proteome</keyword>
<organism evidence="7 8">
    <name type="scientific">Vermiconidia calcicola</name>
    <dbReference type="NCBI Taxonomy" id="1690605"/>
    <lineage>
        <taxon>Eukaryota</taxon>
        <taxon>Fungi</taxon>
        <taxon>Dikarya</taxon>
        <taxon>Ascomycota</taxon>
        <taxon>Pezizomycotina</taxon>
        <taxon>Dothideomycetes</taxon>
        <taxon>Dothideomycetidae</taxon>
        <taxon>Mycosphaerellales</taxon>
        <taxon>Extremaceae</taxon>
        <taxon>Vermiconidia</taxon>
    </lineage>
</organism>
<evidence type="ECO:0000313" key="8">
    <source>
        <dbReference type="Proteomes" id="UP001345827"/>
    </source>
</evidence>
<evidence type="ECO:0000259" key="6">
    <source>
        <dbReference type="PROSITE" id="PS50865"/>
    </source>
</evidence>
<name>A0AAV9Q988_9PEZI</name>
<comment type="caution">
    <text evidence="7">The sequence shown here is derived from an EMBL/GenBank/DDBJ whole genome shotgun (WGS) entry which is preliminary data.</text>
</comment>
<gene>
    <name evidence="7" type="ORF">LTR25_005409</name>
</gene>
<keyword evidence="2 4" id="KW-0863">Zinc-finger</keyword>
<proteinExistence type="predicted"/>
<dbReference type="PROSITE" id="PS50865">
    <property type="entry name" value="ZF_MYND_2"/>
    <property type="match status" value="1"/>
</dbReference>
<dbReference type="PANTHER" id="PTHR12197">
    <property type="entry name" value="HISTONE-LYSINE N-METHYLTRANSFERASE SMYD"/>
    <property type="match status" value="1"/>
</dbReference>
<evidence type="ECO:0000256" key="2">
    <source>
        <dbReference type="ARBA" id="ARBA00022771"/>
    </source>
</evidence>
<dbReference type="GO" id="GO:0005634">
    <property type="term" value="C:nucleus"/>
    <property type="evidence" value="ECO:0007669"/>
    <property type="project" value="TreeGrafter"/>
</dbReference>
<reference evidence="7 8" key="1">
    <citation type="submission" date="2023-06" db="EMBL/GenBank/DDBJ databases">
        <title>Black Yeasts Isolated from many extreme environments.</title>
        <authorList>
            <person name="Coleine C."/>
            <person name="Stajich J.E."/>
            <person name="Selbmann L."/>
        </authorList>
    </citation>
    <scope>NUCLEOTIDE SEQUENCE [LARGE SCALE GENOMIC DNA]</scope>
    <source>
        <strain evidence="7 8">CCFEE 5887</strain>
    </source>
</reference>
<dbReference type="InterPro" id="IPR001214">
    <property type="entry name" value="SET_dom"/>
</dbReference>
<protein>
    <recommendedName>
        <fullName evidence="9">MYND-type zinc finger protein samB</fullName>
    </recommendedName>
</protein>
<dbReference type="InterPro" id="IPR046341">
    <property type="entry name" value="SET_dom_sf"/>
</dbReference>
<accession>A0AAV9Q988</accession>
<evidence type="ECO:0008006" key="9">
    <source>
        <dbReference type="Google" id="ProtNLM"/>
    </source>
</evidence>
<dbReference type="PANTHER" id="PTHR12197:SF251">
    <property type="entry name" value="EG:BACR7C10.4 PROTEIN"/>
    <property type="match status" value="1"/>
</dbReference>
<dbReference type="InterPro" id="IPR050869">
    <property type="entry name" value="H3K4_H4K5_MeTrfase"/>
</dbReference>
<evidence type="ECO:0000256" key="4">
    <source>
        <dbReference type="PROSITE-ProRule" id="PRU00134"/>
    </source>
</evidence>
<dbReference type="Gene3D" id="1.10.220.160">
    <property type="match status" value="1"/>
</dbReference>
<dbReference type="AlphaFoldDB" id="A0AAV9Q988"/>
<sequence length="560" mass="63524">MADFDSLTEMDSLLDSLMQRRKAAEVSYIDDKDAEKLKIEDRPSKGQGVFAKQTLSVNDPICSLSCPTMIAIDSDFLPTTCYHCLVVTATQLPLVQYGLASTGLKDCGGCRSARFCSRECQVEAWHAYHKFECKIFKKLHSEQLPPAILRAVLRAVLLKDRDKMPDDEWDRITSLISHEQILAARGRSNITDMAEGIKRLAESSMSVEEIQKLIFIMKANAIELPSNIHGGIGVMLVPLVGKINHSCEPNLSIHRPQHTMTSRWMSKSAPELSEDERRTFMRIIPLRDVQEGEELLNCYVAPTVSVSARRAKLMDDYFFKCECPRCQSDMKDAADLANEQPALPAQFEQWTKDVGRHLSRVERDPSALQKAAASMDKSERFLDYPTLYTTGDFPEMAMAIILLGLKNQAFDEALVNVLRLYFLVNPVRFVGRHNPTNIYTIFLMLDIFDAVLGLSTPPGITNDKREKWMRHLSDRGLSRSGLIYWRARICADLRKRLEESAMKDLIVLVEKREAQTSDLTGQDQNAKVEEESRNSAEQEMRILLKLKEARWKAVLQENGC</sequence>
<evidence type="ECO:0000259" key="5">
    <source>
        <dbReference type="PROSITE" id="PS50280"/>
    </source>
</evidence>
<dbReference type="EMBL" id="JAXLQG010000008">
    <property type="protein sequence ID" value="KAK5536735.1"/>
    <property type="molecule type" value="Genomic_DNA"/>
</dbReference>
<keyword evidence="3" id="KW-0862">Zinc</keyword>
<dbReference type="PROSITE" id="PS50280">
    <property type="entry name" value="SET"/>
    <property type="match status" value="1"/>
</dbReference>
<dbReference type="Pfam" id="PF00856">
    <property type="entry name" value="SET"/>
    <property type="match status" value="1"/>
</dbReference>
<dbReference type="GO" id="GO:0008270">
    <property type="term" value="F:zinc ion binding"/>
    <property type="evidence" value="ECO:0007669"/>
    <property type="project" value="UniProtKB-KW"/>
</dbReference>
<keyword evidence="1" id="KW-0479">Metal-binding</keyword>
<dbReference type="Gene3D" id="2.170.270.10">
    <property type="entry name" value="SET domain"/>
    <property type="match status" value="1"/>
</dbReference>
<dbReference type="CDD" id="cd20071">
    <property type="entry name" value="SET_SMYD"/>
    <property type="match status" value="1"/>
</dbReference>
<dbReference type="Pfam" id="PF01753">
    <property type="entry name" value="zf-MYND"/>
    <property type="match status" value="1"/>
</dbReference>
<dbReference type="SUPFAM" id="SSF82199">
    <property type="entry name" value="SET domain"/>
    <property type="match status" value="1"/>
</dbReference>
<evidence type="ECO:0000256" key="3">
    <source>
        <dbReference type="ARBA" id="ARBA00022833"/>
    </source>
</evidence>
<dbReference type="Gene3D" id="6.10.140.2220">
    <property type="match status" value="1"/>
</dbReference>